<keyword evidence="5" id="KW-0418">Kinase</keyword>
<feature type="coiled-coil region" evidence="6">
    <location>
        <begin position="3"/>
        <end position="44"/>
    </location>
</feature>
<protein>
    <recommendedName>
        <fullName evidence="2">histidine kinase</fullName>
        <ecNumber evidence="2">2.7.13.3</ecNumber>
    </recommendedName>
</protein>
<dbReference type="AlphaFoldDB" id="A0A1H2T762"/>
<dbReference type="Gene3D" id="1.10.287.130">
    <property type="match status" value="1"/>
</dbReference>
<feature type="domain" description="PAC" evidence="9">
    <location>
        <begin position="391"/>
        <end position="443"/>
    </location>
</feature>
<keyword evidence="11" id="KW-1185">Reference proteome</keyword>
<dbReference type="InterPro" id="IPR004358">
    <property type="entry name" value="Sig_transdc_His_kin-like_C"/>
</dbReference>
<dbReference type="SUPFAM" id="SSF55785">
    <property type="entry name" value="PYP-like sensor domain (PAS domain)"/>
    <property type="match status" value="6"/>
</dbReference>
<dbReference type="SMART" id="SM00086">
    <property type="entry name" value="PAC"/>
    <property type="match status" value="5"/>
</dbReference>
<gene>
    <name evidence="10" type="ORF">SAMN05444411_101639</name>
</gene>
<dbReference type="PRINTS" id="PR00344">
    <property type="entry name" value="BCTRLSENSOR"/>
</dbReference>
<dbReference type="Gene3D" id="2.10.70.100">
    <property type="match status" value="2"/>
</dbReference>
<evidence type="ECO:0000313" key="11">
    <source>
        <dbReference type="Proteomes" id="UP000199595"/>
    </source>
</evidence>
<dbReference type="InterPro" id="IPR036890">
    <property type="entry name" value="HATPase_C_sf"/>
</dbReference>
<feature type="domain" description="PAS" evidence="8">
    <location>
        <begin position="437"/>
        <end position="508"/>
    </location>
</feature>
<evidence type="ECO:0000256" key="2">
    <source>
        <dbReference type="ARBA" id="ARBA00012438"/>
    </source>
</evidence>
<proteinExistence type="predicted"/>
<dbReference type="CDD" id="cd00082">
    <property type="entry name" value="HisKA"/>
    <property type="match status" value="1"/>
</dbReference>
<dbReference type="SUPFAM" id="SSF47384">
    <property type="entry name" value="Homodimeric domain of signal transducing histidine kinase"/>
    <property type="match status" value="1"/>
</dbReference>
<dbReference type="CDD" id="cd00130">
    <property type="entry name" value="PAS"/>
    <property type="match status" value="3"/>
</dbReference>
<dbReference type="STRING" id="762486.SAMN05444411_101639"/>
<name>A0A1H2T762_9FLAO</name>
<evidence type="ECO:0000313" key="10">
    <source>
        <dbReference type="EMBL" id="SDW39786.1"/>
    </source>
</evidence>
<keyword evidence="6" id="KW-0175">Coiled coil</keyword>
<keyword evidence="4" id="KW-0808">Transferase</keyword>
<dbReference type="FunFam" id="1.10.287.130:FF:000070">
    <property type="entry name" value="Histidine kinase sensor protein"/>
    <property type="match status" value="1"/>
</dbReference>
<evidence type="ECO:0000256" key="6">
    <source>
        <dbReference type="SAM" id="Coils"/>
    </source>
</evidence>
<dbReference type="InterPro" id="IPR052162">
    <property type="entry name" value="Sensor_kinase/Photoreceptor"/>
</dbReference>
<feature type="domain" description="PAC" evidence="9">
    <location>
        <begin position="133"/>
        <end position="186"/>
    </location>
</feature>
<dbReference type="RefSeq" id="WP_090119616.1">
    <property type="nucleotide sequence ID" value="NZ_FNNJ01000001.1"/>
</dbReference>
<sequence length="1080" mass="125444">MNKKKLNEEINILKKLLKSKTSELNKVKEELVLCEKKLNNSSQNNSNQNTTKTEEITNKNRFEYALNNIETGAWELDLKKFDSWRMFKHDQIFGYSKPLDEWTYEMFLAHVIPEDRERVDFKFKKALETKTDWNFECRIKRNDNNKIKWIWATGHQEFDAEQNPIKMFGIVQDITDRKKIEIERDLQAERFNMAFNQQFQFMAILSPKGITLEINNLPLDVQGVIKKEYIGNYFWESPTWKKNKKLKEKIKNQVLQAATMNTPLHTEDSFYAEDGKLHTALAAYTGIRDSNNNLKYILVQATDISEQKQAEINLKKKQYYLENAQSLGKIGSWDLNIKQNELIWTDENYRIFGLPIGTPLTYETFLNRIHPEDKKYVNKKWNTAINGGEKYDINHRLLMDDGEIKWVREKADLIFDSSGKCIRGTGFTQDITDKIKAEQKFQAIFESSPAAIYETDENGNCLTVNKKWCELSGLTEEQAKGNGWINAIHPDDRDKISELWYKYAKTGNSWNFEYRFCTPNNKITWVWGTATPLKNENGIITGYIGSNTDLTERLKAEKEIKVNAKKFQTLFEQAGDYCMVMDPNTESGIPIIADVNKAFSKALGYTKEELIGNTVAEIDDDEAKKLSLDRSKRILAGEDLHIETTHVRKDGSTFIVLAHANRIIFEDRPPLIYVTEVDITERKKNELKLRDIQNNLSAIFNNTSDAQLLTQYLGRKKFKIAAVNTAYIKSLQAFGLNVSHNDLVGKFLEDVLLNVIHLNEEVFEYTINYYQQAIDTNQQIKYLETLDINNKIYHSKTSYTPIVQEEDKTKYILYTSHDITKETEAQNKIHKLNTELEQKVKDRTAQLETTNKELETFTYSVSHDLKAPLRGIDGYSKLLQDLYQNTIDEEGKYFLSNIRSSALKMNELINDLLDYSRLERAQMRIEKINIKDFINALTSVYKMELDKENFQLQINIDNIELEVDSKGLSIALRNLIENAIKFTKGTPDPKIIISLKEKPKFWQISIEDNGIGFDMKYKERIFEIFQRLHRAEDYSGTGIGLAMVKKAMHRMNGNAFVKSTQNIGSTFYLNIPKRKNNGKR</sequence>
<dbReference type="PROSITE" id="PS50112">
    <property type="entry name" value="PAS"/>
    <property type="match status" value="2"/>
</dbReference>
<dbReference type="InterPro" id="IPR000700">
    <property type="entry name" value="PAS-assoc_C"/>
</dbReference>
<dbReference type="SMART" id="SM00388">
    <property type="entry name" value="HisKA"/>
    <property type="match status" value="1"/>
</dbReference>
<dbReference type="Gene3D" id="3.30.565.10">
    <property type="entry name" value="Histidine kinase-like ATPase, C-terminal domain"/>
    <property type="match status" value="1"/>
</dbReference>
<evidence type="ECO:0000256" key="3">
    <source>
        <dbReference type="ARBA" id="ARBA00022553"/>
    </source>
</evidence>
<dbReference type="InterPro" id="IPR003661">
    <property type="entry name" value="HisK_dim/P_dom"/>
</dbReference>
<feature type="domain" description="PAC" evidence="9">
    <location>
        <begin position="264"/>
        <end position="316"/>
    </location>
</feature>
<dbReference type="Proteomes" id="UP000199595">
    <property type="component" value="Unassembled WGS sequence"/>
</dbReference>
<organism evidence="10 11">
    <name type="scientific">Lutibacter oricola</name>
    <dbReference type="NCBI Taxonomy" id="762486"/>
    <lineage>
        <taxon>Bacteria</taxon>
        <taxon>Pseudomonadati</taxon>
        <taxon>Bacteroidota</taxon>
        <taxon>Flavobacteriia</taxon>
        <taxon>Flavobacteriales</taxon>
        <taxon>Flavobacteriaceae</taxon>
        <taxon>Lutibacter</taxon>
    </lineage>
</organism>
<dbReference type="PROSITE" id="PS50113">
    <property type="entry name" value="PAC"/>
    <property type="match status" value="6"/>
</dbReference>
<dbReference type="InterPro" id="IPR001610">
    <property type="entry name" value="PAC"/>
</dbReference>
<dbReference type="Gene3D" id="3.30.450.20">
    <property type="entry name" value="PAS domain"/>
    <property type="match status" value="6"/>
</dbReference>
<reference evidence="10 11" key="1">
    <citation type="submission" date="2016-10" db="EMBL/GenBank/DDBJ databases">
        <authorList>
            <person name="de Groot N.N."/>
        </authorList>
    </citation>
    <scope>NUCLEOTIDE SEQUENCE [LARGE SCALE GENOMIC DNA]</scope>
    <source>
        <strain evidence="10 11">DSM 24956</strain>
    </source>
</reference>
<dbReference type="PROSITE" id="PS50109">
    <property type="entry name" value="HIS_KIN"/>
    <property type="match status" value="1"/>
</dbReference>
<dbReference type="InterPro" id="IPR003594">
    <property type="entry name" value="HATPase_dom"/>
</dbReference>
<dbReference type="PANTHER" id="PTHR43304:SF1">
    <property type="entry name" value="PAC DOMAIN-CONTAINING PROTEIN"/>
    <property type="match status" value="1"/>
</dbReference>
<dbReference type="Pfam" id="PF02518">
    <property type="entry name" value="HATPase_c"/>
    <property type="match status" value="1"/>
</dbReference>
<dbReference type="Pfam" id="PF00512">
    <property type="entry name" value="HisKA"/>
    <property type="match status" value="1"/>
</dbReference>
<evidence type="ECO:0000259" key="7">
    <source>
        <dbReference type="PROSITE" id="PS50109"/>
    </source>
</evidence>
<feature type="coiled-coil region" evidence="6">
    <location>
        <begin position="822"/>
        <end position="853"/>
    </location>
</feature>
<keyword evidence="3" id="KW-0597">Phosphoprotein</keyword>
<accession>A0A1H2T762</accession>
<evidence type="ECO:0000256" key="4">
    <source>
        <dbReference type="ARBA" id="ARBA00022679"/>
    </source>
</evidence>
<dbReference type="EC" id="2.7.13.3" evidence="2"/>
<dbReference type="InterPro" id="IPR035965">
    <property type="entry name" value="PAS-like_dom_sf"/>
</dbReference>
<feature type="domain" description="Histidine kinase" evidence="7">
    <location>
        <begin position="860"/>
        <end position="1075"/>
    </location>
</feature>
<evidence type="ECO:0000259" key="9">
    <source>
        <dbReference type="PROSITE" id="PS50113"/>
    </source>
</evidence>
<comment type="catalytic activity">
    <reaction evidence="1">
        <text>ATP + protein L-histidine = ADP + protein N-phospho-L-histidine.</text>
        <dbReference type="EC" id="2.7.13.3"/>
    </reaction>
</comment>
<dbReference type="InterPro" id="IPR000014">
    <property type="entry name" value="PAS"/>
</dbReference>
<dbReference type="PANTHER" id="PTHR43304">
    <property type="entry name" value="PHYTOCHROME-LIKE PROTEIN CPH1"/>
    <property type="match status" value="1"/>
</dbReference>
<dbReference type="SUPFAM" id="SSF55874">
    <property type="entry name" value="ATPase domain of HSP90 chaperone/DNA topoisomerase II/histidine kinase"/>
    <property type="match status" value="1"/>
</dbReference>
<feature type="domain" description="PAC" evidence="9">
    <location>
        <begin position="640"/>
        <end position="691"/>
    </location>
</feature>
<dbReference type="Pfam" id="PF08447">
    <property type="entry name" value="PAS_3"/>
    <property type="match status" value="3"/>
</dbReference>
<dbReference type="GO" id="GO:0000155">
    <property type="term" value="F:phosphorelay sensor kinase activity"/>
    <property type="evidence" value="ECO:0007669"/>
    <property type="project" value="InterPro"/>
</dbReference>
<feature type="domain" description="PAC" evidence="9">
    <location>
        <begin position="510"/>
        <end position="562"/>
    </location>
</feature>
<evidence type="ECO:0000256" key="1">
    <source>
        <dbReference type="ARBA" id="ARBA00000085"/>
    </source>
</evidence>
<feature type="domain" description="PAS" evidence="8">
    <location>
        <begin position="563"/>
        <end position="638"/>
    </location>
</feature>
<dbReference type="InterPro" id="IPR036097">
    <property type="entry name" value="HisK_dim/P_sf"/>
</dbReference>
<evidence type="ECO:0000256" key="5">
    <source>
        <dbReference type="ARBA" id="ARBA00022777"/>
    </source>
</evidence>
<dbReference type="InterPro" id="IPR013655">
    <property type="entry name" value="PAS_fold_3"/>
</dbReference>
<dbReference type="EMBL" id="FNNJ01000001">
    <property type="protein sequence ID" value="SDW39786.1"/>
    <property type="molecule type" value="Genomic_DNA"/>
</dbReference>
<evidence type="ECO:0000259" key="8">
    <source>
        <dbReference type="PROSITE" id="PS50112"/>
    </source>
</evidence>
<feature type="domain" description="PAC" evidence="9">
    <location>
        <begin position="776"/>
        <end position="831"/>
    </location>
</feature>
<dbReference type="SMART" id="SM00091">
    <property type="entry name" value="PAS"/>
    <property type="match status" value="4"/>
</dbReference>
<dbReference type="NCBIfam" id="TIGR00229">
    <property type="entry name" value="sensory_box"/>
    <property type="match status" value="4"/>
</dbReference>
<dbReference type="Pfam" id="PF13426">
    <property type="entry name" value="PAS_9"/>
    <property type="match status" value="1"/>
</dbReference>
<dbReference type="OrthoDB" id="9124519at2"/>
<dbReference type="FunFam" id="3.30.450.20:FF:000099">
    <property type="entry name" value="Sensory box sensor histidine kinase"/>
    <property type="match status" value="1"/>
</dbReference>
<dbReference type="InterPro" id="IPR005467">
    <property type="entry name" value="His_kinase_dom"/>
</dbReference>
<dbReference type="FunFam" id="3.30.565.10:FF:000006">
    <property type="entry name" value="Sensor histidine kinase WalK"/>
    <property type="match status" value="1"/>
</dbReference>
<dbReference type="SMART" id="SM00387">
    <property type="entry name" value="HATPase_c"/>
    <property type="match status" value="1"/>
</dbReference>